<feature type="compositionally biased region" description="Low complexity" evidence="1">
    <location>
        <begin position="289"/>
        <end position="300"/>
    </location>
</feature>
<organism evidence="2">
    <name type="scientific">Oikopleura dioica</name>
    <name type="common">Tunicate</name>
    <dbReference type="NCBI Taxonomy" id="34765"/>
    <lineage>
        <taxon>Eukaryota</taxon>
        <taxon>Metazoa</taxon>
        <taxon>Chordata</taxon>
        <taxon>Tunicata</taxon>
        <taxon>Appendicularia</taxon>
        <taxon>Copelata</taxon>
        <taxon>Oikopleuridae</taxon>
        <taxon>Oikopleura</taxon>
    </lineage>
</organism>
<feature type="region of interest" description="Disordered" evidence="1">
    <location>
        <begin position="138"/>
        <end position="274"/>
    </location>
</feature>
<feature type="compositionally biased region" description="Polar residues" evidence="1">
    <location>
        <begin position="211"/>
        <end position="220"/>
    </location>
</feature>
<feature type="compositionally biased region" description="Polar residues" evidence="1">
    <location>
        <begin position="177"/>
        <end position="194"/>
    </location>
</feature>
<name>E4XJP8_OIKDI</name>
<dbReference type="EMBL" id="FN653062">
    <property type="protein sequence ID" value="CBY24682.1"/>
    <property type="molecule type" value="Genomic_DNA"/>
</dbReference>
<sequence>MGPMSRMNPLLNRVAGQNGLGIGPRNALWSSMPNIHSAAQNNQMQQMTNFNYNSGSQCGQNFGQMNYPQTGQMNAPPISAPQALQSMPPSYPLTSAASGSIFLEPPSNWPNGGHNLAQNGQKLRTFARNFGFGAAQFGSIKKSSKNNQPNQNQPVNRRLRPPQLATPQGAPCGSLPDLTTLTIPKSNSRPSSAKESNRRIDSPGAMRQRDSTGSNSSLASPRNPRRAHPYGNNNRMSWNMPGSSPGSPVSASFNQRLNNSNSLPSSPQTRSETDTFETHFNSFAQNNQNNHAQQTNHNPNSPVPNIVFTPSNENESLPFGLEPVSHPLEMHNFGATNSSNGFNNAASFNSSGGGAGQLGNQPVGNVINQHDFLNENFLNDLASSQTPLDIPLIAPTQQQLDMMQNGNGKSQSLSSILNDMN</sequence>
<feature type="compositionally biased region" description="Low complexity" evidence="1">
    <location>
        <begin position="146"/>
        <end position="156"/>
    </location>
</feature>
<protein>
    <recommendedName>
        <fullName evidence="4">Transducer of regulated CREB activity middle domain-containing protein</fullName>
    </recommendedName>
</protein>
<gene>
    <name evidence="2" type="ORF">GSOID_T00012850001</name>
</gene>
<proteinExistence type="predicted"/>
<dbReference type="AlphaFoldDB" id="E4XJP8"/>
<keyword evidence="3" id="KW-1185">Reference proteome</keyword>
<evidence type="ECO:0000313" key="2">
    <source>
        <dbReference type="EMBL" id="CBY24682.1"/>
    </source>
</evidence>
<feature type="compositionally biased region" description="Low complexity" evidence="1">
    <location>
        <begin position="257"/>
        <end position="267"/>
    </location>
</feature>
<evidence type="ECO:0000256" key="1">
    <source>
        <dbReference type="SAM" id="MobiDB-lite"/>
    </source>
</evidence>
<dbReference type="InParanoid" id="E4XJP8"/>
<evidence type="ECO:0000313" key="3">
    <source>
        <dbReference type="Proteomes" id="UP000001307"/>
    </source>
</evidence>
<reference evidence="2" key="1">
    <citation type="journal article" date="2010" name="Science">
        <title>Plasticity of animal genome architecture unmasked by rapid evolution of a pelagic tunicate.</title>
        <authorList>
            <person name="Denoeud F."/>
            <person name="Henriet S."/>
            <person name="Mungpakdee S."/>
            <person name="Aury J.M."/>
            <person name="Da Silva C."/>
            <person name="Brinkmann H."/>
            <person name="Mikhaleva J."/>
            <person name="Olsen L.C."/>
            <person name="Jubin C."/>
            <person name="Canestro C."/>
            <person name="Bouquet J.M."/>
            <person name="Danks G."/>
            <person name="Poulain J."/>
            <person name="Campsteijn C."/>
            <person name="Adamski M."/>
            <person name="Cross I."/>
            <person name="Yadetie F."/>
            <person name="Muffato M."/>
            <person name="Louis A."/>
            <person name="Butcher S."/>
            <person name="Tsagkogeorga G."/>
            <person name="Konrad A."/>
            <person name="Singh S."/>
            <person name="Jensen M.F."/>
            <person name="Cong E.H."/>
            <person name="Eikeseth-Otteraa H."/>
            <person name="Noel B."/>
            <person name="Anthouard V."/>
            <person name="Porcel B.M."/>
            <person name="Kachouri-Lafond R."/>
            <person name="Nishino A."/>
            <person name="Ugolini M."/>
            <person name="Chourrout P."/>
            <person name="Nishida H."/>
            <person name="Aasland R."/>
            <person name="Huzurbazar S."/>
            <person name="Westhof E."/>
            <person name="Delsuc F."/>
            <person name="Lehrach H."/>
            <person name="Reinhardt R."/>
            <person name="Weissenbach J."/>
            <person name="Roy S.W."/>
            <person name="Artiguenave F."/>
            <person name="Postlethwait J.H."/>
            <person name="Manak J.R."/>
            <person name="Thompson E.M."/>
            <person name="Jaillon O."/>
            <person name="Du Pasquier L."/>
            <person name="Boudinot P."/>
            <person name="Liberles D.A."/>
            <person name="Volff J.N."/>
            <person name="Philippe H."/>
            <person name="Lenhard B."/>
            <person name="Roest Crollius H."/>
            <person name="Wincker P."/>
            <person name="Chourrout D."/>
        </authorList>
    </citation>
    <scope>NUCLEOTIDE SEQUENCE [LARGE SCALE GENOMIC DNA]</scope>
</reference>
<evidence type="ECO:0008006" key="4">
    <source>
        <dbReference type="Google" id="ProtNLM"/>
    </source>
</evidence>
<feature type="region of interest" description="Disordered" evidence="1">
    <location>
        <begin position="289"/>
        <end position="314"/>
    </location>
</feature>
<dbReference type="Proteomes" id="UP000001307">
    <property type="component" value="Unassembled WGS sequence"/>
</dbReference>
<accession>E4XJP8</accession>